<dbReference type="PANTHER" id="PTHR45830:SF15">
    <property type="entry name" value="SERPENTINE RECEPTOR, CLASS I"/>
    <property type="match status" value="1"/>
</dbReference>
<feature type="transmembrane region" description="Helical" evidence="1">
    <location>
        <begin position="62"/>
        <end position="86"/>
    </location>
</feature>
<evidence type="ECO:0000313" key="3">
    <source>
        <dbReference type="Proteomes" id="UP001432027"/>
    </source>
</evidence>
<keyword evidence="3" id="KW-1185">Reference proteome</keyword>
<gene>
    <name evidence="2" type="ORF">PENTCL1PPCAC_8175</name>
</gene>
<feature type="transmembrane region" description="Helical" evidence="1">
    <location>
        <begin position="26"/>
        <end position="50"/>
    </location>
</feature>
<dbReference type="PANTHER" id="PTHR45830">
    <property type="entry name" value="SERPENTINE RECEPTOR, CLASS I"/>
    <property type="match status" value="1"/>
</dbReference>
<accession>A0AAV5SSF6</accession>
<keyword evidence="1" id="KW-0472">Membrane</keyword>
<sequence length="151" mass="17333">MEITTHNPYSSASNYTWEISPLVELFHTWTLLICGLLSIVLSLFMFVFIVTRTPKSSIPYRLGLIALQVCFLVFDIHVCCLFSPIIPLPHFAGYCNGLVCRIVGISFHEHFILMLIVTLETFAFFFICMLQRHQNLLPPTSNKKLSRMGFK</sequence>
<keyword evidence="1" id="KW-1133">Transmembrane helix</keyword>
<evidence type="ECO:0000256" key="1">
    <source>
        <dbReference type="SAM" id="Phobius"/>
    </source>
</evidence>
<organism evidence="2 3">
    <name type="scientific">Pristionchus entomophagus</name>
    <dbReference type="NCBI Taxonomy" id="358040"/>
    <lineage>
        <taxon>Eukaryota</taxon>
        <taxon>Metazoa</taxon>
        <taxon>Ecdysozoa</taxon>
        <taxon>Nematoda</taxon>
        <taxon>Chromadorea</taxon>
        <taxon>Rhabditida</taxon>
        <taxon>Rhabditina</taxon>
        <taxon>Diplogasteromorpha</taxon>
        <taxon>Diplogasteroidea</taxon>
        <taxon>Neodiplogasteridae</taxon>
        <taxon>Pristionchus</taxon>
    </lineage>
</organism>
<evidence type="ECO:0008006" key="4">
    <source>
        <dbReference type="Google" id="ProtNLM"/>
    </source>
</evidence>
<dbReference type="EMBL" id="BTSX01000002">
    <property type="protein sequence ID" value="GMS86000.1"/>
    <property type="molecule type" value="Genomic_DNA"/>
</dbReference>
<dbReference type="Proteomes" id="UP001432027">
    <property type="component" value="Unassembled WGS sequence"/>
</dbReference>
<keyword evidence="1" id="KW-0812">Transmembrane</keyword>
<dbReference type="InterPro" id="IPR019429">
    <property type="entry name" value="7TM_GPCR_serpentine_rcpt_Sri"/>
</dbReference>
<comment type="caution">
    <text evidence="2">The sequence shown here is derived from an EMBL/GenBank/DDBJ whole genome shotgun (WGS) entry which is preliminary data.</text>
</comment>
<evidence type="ECO:0000313" key="2">
    <source>
        <dbReference type="EMBL" id="GMS86000.1"/>
    </source>
</evidence>
<proteinExistence type="predicted"/>
<dbReference type="AlphaFoldDB" id="A0AAV5SSF6"/>
<feature type="non-terminal residue" evidence="2">
    <location>
        <position position="151"/>
    </location>
</feature>
<dbReference type="Pfam" id="PF10327">
    <property type="entry name" value="7TM_GPCR_Sri"/>
    <property type="match status" value="1"/>
</dbReference>
<protein>
    <recommendedName>
        <fullName evidence="4">G protein-coupled receptor</fullName>
    </recommendedName>
</protein>
<name>A0AAV5SSF6_9BILA</name>
<reference evidence="2" key="1">
    <citation type="submission" date="2023-10" db="EMBL/GenBank/DDBJ databases">
        <title>Genome assembly of Pristionchus species.</title>
        <authorList>
            <person name="Yoshida K."/>
            <person name="Sommer R.J."/>
        </authorList>
    </citation>
    <scope>NUCLEOTIDE SEQUENCE</scope>
    <source>
        <strain evidence="2">RS0144</strain>
    </source>
</reference>
<feature type="transmembrane region" description="Helical" evidence="1">
    <location>
        <begin position="111"/>
        <end position="130"/>
    </location>
</feature>